<dbReference type="EMBL" id="JACJIQ010000002">
    <property type="protein sequence ID" value="MBA9076046.1"/>
    <property type="molecule type" value="Genomic_DNA"/>
</dbReference>
<evidence type="ECO:0000313" key="2">
    <source>
        <dbReference type="Proteomes" id="UP000563094"/>
    </source>
</evidence>
<keyword evidence="2" id="KW-1185">Reference proteome</keyword>
<accession>A0A839GM46</accession>
<protein>
    <submittedName>
        <fullName evidence="1">Uncharacterized protein</fullName>
    </submittedName>
</protein>
<name>A0A839GM46_9BACT</name>
<dbReference type="AlphaFoldDB" id="A0A839GM46"/>
<gene>
    <name evidence="1" type="ORF">FHS90_000748</name>
</gene>
<organism evidence="1 2">
    <name type="scientific">Rufibacter quisquiliarum</name>
    <dbReference type="NCBI Taxonomy" id="1549639"/>
    <lineage>
        <taxon>Bacteria</taxon>
        <taxon>Pseudomonadati</taxon>
        <taxon>Bacteroidota</taxon>
        <taxon>Cytophagia</taxon>
        <taxon>Cytophagales</taxon>
        <taxon>Hymenobacteraceae</taxon>
        <taxon>Rufibacter</taxon>
    </lineage>
</organism>
<comment type="caution">
    <text evidence="1">The sequence shown here is derived from an EMBL/GenBank/DDBJ whole genome shotgun (WGS) entry which is preliminary data.</text>
</comment>
<reference evidence="1 2" key="1">
    <citation type="submission" date="2020-08" db="EMBL/GenBank/DDBJ databases">
        <title>Genomic Encyclopedia of Type Strains, Phase IV (KMG-IV): sequencing the most valuable type-strain genomes for metagenomic binning, comparative biology and taxonomic classification.</title>
        <authorList>
            <person name="Goeker M."/>
        </authorList>
    </citation>
    <scope>NUCLEOTIDE SEQUENCE [LARGE SCALE GENOMIC DNA]</scope>
    <source>
        <strain evidence="1 2">DSM 29854</strain>
    </source>
</reference>
<evidence type="ECO:0000313" key="1">
    <source>
        <dbReference type="EMBL" id="MBA9076046.1"/>
    </source>
</evidence>
<proteinExistence type="predicted"/>
<sequence>MNNGAKIRKPPVSDGLFLPVFLKRCGYLSSSLPCFRLTKATMTHTGPSPSRKPWKNTWNLEVSRFPRNGTSKKTVATPMAVQIIPARKRRGLFMFQRMLGGV</sequence>
<dbReference type="Proteomes" id="UP000563094">
    <property type="component" value="Unassembled WGS sequence"/>
</dbReference>